<dbReference type="KEGG" id="spoa:EQM13_14775"/>
<evidence type="ECO:0000313" key="2">
    <source>
        <dbReference type="Proteomes" id="UP000287969"/>
    </source>
</evidence>
<name>A0A410QFF9_9FIRM</name>
<organism evidence="1 2">
    <name type="scientific">Acidilutibacter cellobiosedens</name>
    <dbReference type="NCBI Taxonomy" id="2507161"/>
    <lineage>
        <taxon>Bacteria</taxon>
        <taxon>Bacillati</taxon>
        <taxon>Bacillota</taxon>
        <taxon>Tissierellia</taxon>
        <taxon>Tissierellales</taxon>
        <taxon>Acidilutibacteraceae</taxon>
        <taxon>Acidilutibacter</taxon>
    </lineage>
</organism>
<dbReference type="OrthoDB" id="1953068at2"/>
<dbReference type="Proteomes" id="UP000287969">
    <property type="component" value="Chromosome"/>
</dbReference>
<keyword evidence="2" id="KW-1185">Reference proteome</keyword>
<evidence type="ECO:0000313" key="1">
    <source>
        <dbReference type="EMBL" id="QAT62737.1"/>
    </source>
</evidence>
<protein>
    <submittedName>
        <fullName evidence="1">Uncharacterized protein</fullName>
    </submittedName>
</protein>
<reference evidence="2" key="1">
    <citation type="submission" date="2019-01" db="EMBL/GenBank/DDBJ databases">
        <title>Draft genomes of a novel of Sporanaerobacter strains.</title>
        <authorList>
            <person name="Ma S."/>
        </authorList>
    </citation>
    <scope>NUCLEOTIDE SEQUENCE [LARGE SCALE GENOMIC DNA]</scope>
    <source>
        <strain evidence="2">NJN-17</strain>
    </source>
</reference>
<dbReference type="AlphaFoldDB" id="A0A410QFF9"/>
<dbReference type="RefSeq" id="WP_128753086.1">
    <property type="nucleotide sequence ID" value="NZ_CP035282.1"/>
</dbReference>
<proteinExistence type="predicted"/>
<gene>
    <name evidence="1" type="ORF">EQM13_14775</name>
</gene>
<dbReference type="EMBL" id="CP035282">
    <property type="protein sequence ID" value="QAT62737.1"/>
    <property type="molecule type" value="Genomic_DNA"/>
</dbReference>
<accession>A0A410QFF9</accession>
<sequence>MKVFGSKIIMDIVDIKENIIGKSFGISPLMPKEKDKFIDEIIHSINNIEERDFKNIVFDSSYIFDNEDILKIERETSFSVADGKMVMAEFLPHVLNEIFQEMKEDLRRKEILIIGEDDPSFYLLVENLSKGIGFLTVTDEKRGYIDELTSNTLEKTGLSIFYSQNVDKILSNYSIIINFKEKNIIDPNKLRKKSVVFDLSRNKILLTQIKEKTIVPIEDFLFSTKGKIKINEYFAPEEKIFSNKYELLEQHDYKDFLGILANGREYTIEEFVIIHRSNKIKL</sequence>